<dbReference type="AlphaFoldDB" id="A0A6A6ZUV2"/>
<keyword evidence="2" id="KW-1185">Reference proteome</keyword>
<dbReference type="OrthoDB" id="5410741at2759"/>
<protein>
    <submittedName>
        <fullName evidence="1">Uncharacterized protein</fullName>
    </submittedName>
</protein>
<dbReference type="EMBL" id="MU006229">
    <property type="protein sequence ID" value="KAF2824851.1"/>
    <property type="molecule type" value="Genomic_DNA"/>
</dbReference>
<dbReference type="GO" id="GO:0003676">
    <property type="term" value="F:nucleic acid binding"/>
    <property type="evidence" value="ECO:0007669"/>
    <property type="project" value="InterPro"/>
</dbReference>
<gene>
    <name evidence="1" type="ORF">CC86DRAFT_395259</name>
</gene>
<evidence type="ECO:0000313" key="1">
    <source>
        <dbReference type="EMBL" id="KAF2824851.1"/>
    </source>
</evidence>
<reference evidence="1" key="1">
    <citation type="journal article" date="2020" name="Stud. Mycol.">
        <title>101 Dothideomycetes genomes: a test case for predicting lifestyles and emergence of pathogens.</title>
        <authorList>
            <person name="Haridas S."/>
            <person name="Albert R."/>
            <person name="Binder M."/>
            <person name="Bloem J."/>
            <person name="Labutti K."/>
            <person name="Salamov A."/>
            <person name="Andreopoulos B."/>
            <person name="Baker S."/>
            <person name="Barry K."/>
            <person name="Bills G."/>
            <person name="Bluhm B."/>
            <person name="Cannon C."/>
            <person name="Castanera R."/>
            <person name="Culley D."/>
            <person name="Daum C."/>
            <person name="Ezra D."/>
            <person name="Gonzalez J."/>
            <person name="Henrissat B."/>
            <person name="Kuo A."/>
            <person name="Liang C."/>
            <person name="Lipzen A."/>
            <person name="Lutzoni F."/>
            <person name="Magnuson J."/>
            <person name="Mondo S."/>
            <person name="Nolan M."/>
            <person name="Ohm R."/>
            <person name="Pangilinan J."/>
            <person name="Park H.-J."/>
            <person name="Ramirez L."/>
            <person name="Alfaro M."/>
            <person name="Sun H."/>
            <person name="Tritt A."/>
            <person name="Yoshinaga Y."/>
            <person name="Zwiers L.-H."/>
            <person name="Turgeon B."/>
            <person name="Goodwin S."/>
            <person name="Spatafora J."/>
            <person name="Crous P."/>
            <person name="Grigoriev I."/>
        </authorList>
    </citation>
    <scope>NUCLEOTIDE SEQUENCE</scope>
    <source>
        <strain evidence="1">CBS 113818</strain>
    </source>
</reference>
<organism evidence="1 2">
    <name type="scientific">Ophiobolus disseminans</name>
    <dbReference type="NCBI Taxonomy" id="1469910"/>
    <lineage>
        <taxon>Eukaryota</taxon>
        <taxon>Fungi</taxon>
        <taxon>Dikarya</taxon>
        <taxon>Ascomycota</taxon>
        <taxon>Pezizomycotina</taxon>
        <taxon>Dothideomycetes</taxon>
        <taxon>Pleosporomycetidae</taxon>
        <taxon>Pleosporales</taxon>
        <taxon>Pleosporineae</taxon>
        <taxon>Phaeosphaeriaceae</taxon>
        <taxon>Ophiobolus</taxon>
    </lineage>
</organism>
<dbReference type="InterPro" id="IPR036397">
    <property type="entry name" value="RNaseH_sf"/>
</dbReference>
<name>A0A6A6ZUV2_9PLEO</name>
<evidence type="ECO:0000313" key="2">
    <source>
        <dbReference type="Proteomes" id="UP000799424"/>
    </source>
</evidence>
<proteinExistence type="predicted"/>
<accession>A0A6A6ZUV2</accession>
<dbReference type="Proteomes" id="UP000799424">
    <property type="component" value="Unassembled WGS sequence"/>
</dbReference>
<sequence>MLHLQSSSTQTKRHDANDYQLSRTKLRNSLDNIVEHRNRGPNSVHFAAWINYYTKAEELTFYNDEYDNVELIKLPSCLRQRLATKTKAQYEERLAYYTDKILLLHRNNRYNWYLIEDNDPSYGNRNPRSLLALYRCHKGVERLMHLANSPDLNPIEGIWNIVKERVRCKLHNINTIDEFKAVLQREWKAMPYCIGQVFTHPDKRCKTSLW</sequence>
<dbReference type="Gene3D" id="3.30.420.10">
    <property type="entry name" value="Ribonuclease H-like superfamily/Ribonuclease H"/>
    <property type="match status" value="1"/>
</dbReference>